<feature type="transmembrane region" description="Helical" evidence="7">
    <location>
        <begin position="144"/>
        <end position="165"/>
    </location>
</feature>
<evidence type="ECO:0000256" key="3">
    <source>
        <dbReference type="ARBA" id="ARBA00022989"/>
    </source>
</evidence>
<dbReference type="AlphaFoldDB" id="A0AAW0QNI7"/>
<keyword evidence="3 7" id="KW-1133">Transmembrane helix</keyword>
<dbReference type="GO" id="GO:0016020">
    <property type="term" value="C:membrane"/>
    <property type="evidence" value="ECO:0007669"/>
    <property type="project" value="UniProtKB-SubCell"/>
</dbReference>
<feature type="domain" description="Rhodopsin" evidence="8">
    <location>
        <begin position="62"/>
        <end position="167"/>
    </location>
</feature>
<name>A0AAW0QNI7_9PEZI</name>
<comment type="similarity">
    <text evidence="5">Belongs to the SAT4 family.</text>
</comment>
<dbReference type="PANTHER" id="PTHR33048">
    <property type="entry name" value="PTH11-LIKE INTEGRAL MEMBRANE PROTEIN (AFU_ORTHOLOGUE AFUA_5G11245)"/>
    <property type="match status" value="1"/>
</dbReference>
<evidence type="ECO:0000259" key="8">
    <source>
        <dbReference type="Pfam" id="PF20684"/>
    </source>
</evidence>
<dbReference type="Proteomes" id="UP001392437">
    <property type="component" value="Unassembled WGS sequence"/>
</dbReference>
<evidence type="ECO:0000256" key="6">
    <source>
        <dbReference type="SAM" id="MobiDB-lite"/>
    </source>
</evidence>
<evidence type="ECO:0000256" key="4">
    <source>
        <dbReference type="ARBA" id="ARBA00023136"/>
    </source>
</evidence>
<dbReference type="Pfam" id="PF20684">
    <property type="entry name" value="Fung_rhodopsin"/>
    <property type="match status" value="1"/>
</dbReference>
<feature type="transmembrane region" description="Helical" evidence="7">
    <location>
        <begin position="20"/>
        <end position="37"/>
    </location>
</feature>
<evidence type="ECO:0000313" key="9">
    <source>
        <dbReference type="EMBL" id="KAK8096533.1"/>
    </source>
</evidence>
<feature type="transmembrane region" description="Helical" evidence="7">
    <location>
        <begin position="171"/>
        <end position="189"/>
    </location>
</feature>
<evidence type="ECO:0000256" key="1">
    <source>
        <dbReference type="ARBA" id="ARBA00004141"/>
    </source>
</evidence>
<gene>
    <name evidence="9" type="ORF">PG999_012477</name>
</gene>
<dbReference type="EMBL" id="JAQQWP010000010">
    <property type="protein sequence ID" value="KAK8096533.1"/>
    <property type="molecule type" value="Genomic_DNA"/>
</dbReference>
<evidence type="ECO:0000256" key="5">
    <source>
        <dbReference type="ARBA" id="ARBA00038359"/>
    </source>
</evidence>
<feature type="transmembrane region" description="Helical" evidence="7">
    <location>
        <begin position="58"/>
        <end position="84"/>
    </location>
</feature>
<feature type="transmembrane region" description="Helical" evidence="7">
    <location>
        <begin position="104"/>
        <end position="132"/>
    </location>
</feature>
<keyword evidence="4 7" id="KW-0472">Membrane</keyword>
<keyword evidence="10" id="KW-1185">Reference proteome</keyword>
<dbReference type="InterPro" id="IPR049326">
    <property type="entry name" value="Rhodopsin_dom_fungi"/>
</dbReference>
<sequence length="394" mass="43215">MAESDPPTISNPLGDTIEVLAAVMAALVTLVVFMRLWGRRRYRTPRQTTRPTLGEPGYWIVVSDTTILFSYINAIALAAVQFHAAKWGQGLHMKQLSVPQRLEVLKMFFIYQVLYKFTAAISKMASVFLLMAISAPQMRAFNTFCAIFAAYMGLYCIATSLVAVFQCGTNIENMVAMVVMIGLPWWLFASIQYKRKSVIATIIETVLGAVRLWTLIRAAASSDDITRESHQNVGDDSKGRLELMWTLFIPDSSSLGQIVSQLQINFACIAACIPTVLKLLEEGWVVFCVHVLGYEGGFGTSQSNSRRTGGGSGSGTTDIHLSDLKSIERGPKPSGPYASFDRDDLSEGSQQLIMQGTEGKIQVQTDVSVHSRKDTGRGRGDGVIAPFRSTAFRG</sequence>
<evidence type="ECO:0000256" key="2">
    <source>
        <dbReference type="ARBA" id="ARBA00022692"/>
    </source>
</evidence>
<feature type="compositionally biased region" description="Basic and acidic residues" evidence="6">
    <location>
        <begin position="369"/>
        <end position="380"/>
    </location>
</feature>
<proteinExistence type="inferred from homology"/>
<keyword evidence="2 7" id="KW-0812">Transmembrane</keyword>
<organism evidence="9 10">
    <name type="scientific">Apiospora kogelbergensis</name>
    <dbReference type="NCBI Taxonomy" id="1337665"/>
    <lineage>
        <taxon>Eukaryota</taxon>
        <taxon>Fungi</taxon>
        <taxon>Dikarya</taxon>
        <taxon>Ascomycota</taxon>
        <taxon>Pezizomycotina</taxon>
        <taxon>Sordariomycetes</taxon>
        <taxon>Xylariomycetidae</taxon>
        <taxon>Amphisphaeriales</taxon>
        <taxon>Apiosporaceae</taxon>
        <taxon>Apiospora</taxon>
    </lineage>
</organism>
<feature type="compositionally biased region" description="Basic and acidic residues" evidence="6">
    <location>
        <begin position="320"/>
        <end position="331"/>
    </location>
</feature>
<evidence type="ECO:0000313" key="10">
    <source>
        <dbReference type="Proteomes" id="UP001392437"/>
    </source>
</evidence>
<accession>A0AAW0QNI7</accession>
<dbReference type="PANTHER" id="PTHR33048:SF47">
    <property type="entry name" value="INTEGRAL MEMBRANE PROTEIN-RELATED"/>
    <property type="match status" value="1"/>
</dbReference>
<comment type="subcellular location">
    <subcellularLocation>
        <location evidence="1">Membrane</location>
        <topology evidence="1">Multi-pass membrane protein</topology>
    </subcellularLocation>
</comment>
<feature type="region of interest" description="Disordered" evidence="6">
    <location>
        <begin position="356"/>
        <end position="394"/>
    </location>
</feature>
<comment type="caution">
    <text evidence="9">The sequence shown here is derived from an EMBL/GenBank/DDBJ whole genome shotgun (WGS) entry which is preliminary data.</text>
</comment>
<evidence type="ECO:0000256" key="7">
    <source>
        <dbReference type="SAM" id="Phobius"/>
    </source>
</evidence>
<reference evidence="9 10" key="1">
    <citation type="submission" date="2023-01" db="EMBL/GenBank/DDBJ databases">
        <title>Analysis of 21 Apiospora genomes using comparative genomics revels a genus with tremendous synthesis potential of carbohydrate active enzymes and secondary metabolites.</title>
        <authorList>
            <person name="Sorensen T."/>
        </authorList>
    </citation>
    <scope>NUCLEOTIDE SEQUENCE [LARGE SCALE GENOMIC DNA]</scope>
    <source>
        <strain evidence="9 10">CBS 117206</strain>
    </source>
</reference>
<protein>
    <recommendedName>
        <fullName evidence="8">Rhodopsin domain-containing protein</fullName>
    </recommendedName>
</protein>
<dbReference type="InterPro" id="IPR052337">
    <property type="entry name" value="SAT4-like"/>
</dbReference>
<feature type="region of interest" description="Disordered" evidence="6">
    <location>
        <begin position="300"/>
        <end position="341"/>
    </location>
</feature>